<proteinExistence type="predicted"/>
<dbReference type="RefSeq" id="XP_073561630.1">
    <property type="nucleotide sequence ID" value="XM_073700635.1"/>
</dbReference>
<evidence type="ECO:0000313" key="1">
    <source>
        <dbReference type="EMBL" id="TFB05429.1"/>
    </source>
</evidence>
<dbReference type="Proteomes" id="UP001642720">
    <property type="component" value="Unassembled WGS sequence"/>
</dbReference>
<sequence>MNTVTAIGQQLTDYLKITYTPRGVLVHDFEYRAPQNAVRTITPKLYSSGFRSLGISKLVVEQVKPEIIDKADAVQIAFLLLIAGNATMVNMIELLKADPSLVPSFAEELGRYRTVSALAIRRTANDNLIKANEDIIASNQSTNRDADRSLYRLCHSTHCV</sequence>
<dbReference type="InterPro" id="IPR036396">
    <property type="entry name" value="Cyt_P450_sf"/>
</dbReference>
<protein>
    <submittedName>
        <fullName evidence="1">NADP nitrous oxide-forming nitric oxide reductase</fullName>
    </submittedName>
</protein>
<keyword evidence="2" id="KW-1185">Reference proteome</keyword>
<dbReference type="EMBL" id="PPTA01000003">
    <property type="protein sequence ID" value="TFB05429.1"/>
    <property type="molecule type" value="Genomic_DNA"/>
</dbReference>
<reference evidence="1 2" key="1">
    <citation type="submission" date="2018-01" db="EMBL/GenBank/DDBJ databases">
        <title>Genome characterization of the sugarcane-associated fungus Trichoderma ghanense CCMA-1212 and their application in lignocelulose bioconversion.</title>
        <authorList>
            <person name="Steindorff A.S."/>
            <person name="Mendes T.D."/>
            <person name="Vilela E.S.D."/>
            <person name="Rodrigues D.S."/>
            <person name="Formighieri E.F."/>
            <person name="Melo I.S."/>
            <person name="Favaro L.C.L."/>
        </authorList>
    </citation>
    <scope>NUCLEOTIDE SEQUENCE [LARGE SCALE GENOMIC DNA]</scope>
    <source>
        <strain evidence="1 2">CCMA-1212</strain>
    </source>
</reference>
<evidence type="ECO:0000313" key="2">
    <source>
        <dbReference type="Proteomes" id="UP001642720"/>
    </source>
</evidence>
<comment type="caution">
    <text evidence="1">The sequence shown here is derived from an EMBL/GenBank/DDBJ whole genome shotgun (WGS) entry which is preliminary data.</text>
</comment>
<gene>
    <name evidence="1" type="ORF">CCMA1212_003283</name>
</gene>
<organism evidence="1 2">
    <name type="scientific">Trichoderma ghanense</name>
    <dbReference type="NCBI Taxonomy" id="65468"/>
    <lineage>
        <taxon>Eukaryota</taxon>
        <taxon>Fungi</taxon>
        <taxon>Dikarya</taxon>
        <taxon>Ascomycota</taxon>
        <taxon>Pezizomycotina</taxon>
        <taxon>Sordariomycetes</taxon>
        <taxon>Hypocreomycetidae</taxon>
        <taxon>Hypocreales</taxon>
        <taxon>Hypocreaceae</taxon>
        <taxon>Trichoderma</taxon>
    </lineage>
</organism>
<name>A0ABY2HCR8_9HYPO</name>
<dbReference type="GeneID" id="300575085"/>
<dbReference type="SUPFAM" id="SSF48264">
    <property type="entry name" value="Cytochrome P450"/>
    <property type="match status" value="1"/>
</dbReference>
<accession>A0ABY2HCR8</accession>